<dbReference type="Proteomes" id="UP000789572">
    <property type="component" value="Unassembled WGS sequence"/>
</dbReference>
<keyword evidence="2" id="KW-1185">Reference proteome</keyword>
<dbReference type="EMBL" id="CAJVPJ010000785">
    <property type="protein sequence ID" value="CAG8556353.1"/>
    <property type="molecule type" value="Genomic_DNA"/>
</dbReference>
<comment type="caution">
    <text evidence="1">The sequence shown here is derived from an EMBL/GenBank/DDBJ whole genome shotgun (WGS) entry which is preliminary data.</text>
</comment>
<evidence type="ECO:0000313" key="1">
    <source>
        <dbReference type="EMBL" id="CAG8556353.1"/>
    </source>
</evidence>
<feature type="non-terminal residue" evidence="1">
    <location>
        <position position="1"/>
    </location>
</feature>
<sequence length="62" mass="7357">RDYRKQQAFCLTIKRTKENMNQKLKKVMAKSLMHQMNVDDIVVSDYINVDTIEVATREIQLL</sequence>
<accession>A0A9N9B5N9</accession>
<gene>
    <name evidence="1" type="ORF">POCULU_LOCUS5284</name>
</gene>
<protein>
    <submittedName>
        <fullName evidence="1">2144_t:CDS:1</fullName>
    </submittedName>
</protein>
<proteinExistence type="predicted"/>
<dbReference type="AlphaFoldDB" id="A0A9N9B5N9"/>
<reference evidence="1" key="1">
    <citation type="submission" date="2021-06" db="EMBL/GenBank/DDBJ databases">
        <authorList>
            <person name="Kallberg Y."/>
            <person name="Tangrot J."/>
            <person name="Rosling A."/>
        </authorList>
    </citation>
    <scope>NUCLEOTIDE SEQUENCE</scope>
    <source>
        <strain evidence="1">IA702</strain>
    </source>
</reference>
<name>A0A9N9B5N9_9GLOM</name>
<evidence type="ECO:0000313" key="2">
    <source>
        <dbReference type="Proteomes" id="UP000789572"/>
    </source>
</evidence>
<organism evidence="1 2">
    <name type="scientific">Paraglomus occultum</name>
    <dbReference type="NCBI Taxonomy" id="144539"/>
    <lineage>
        <taxon>Eukaryota</taxon>
        <taxon>Fungi</taxon>
        <taxon>Fungi incertae sedis</taxon>
        <taxon>Mucoromycota</taxon>
        <taxon>Glomeromycotina</taxon>
        <taxon>Glomeromycetes</taxon>
        <taxon>Paraglomerales</taxon>
        <taxon>Paraglomeraceae</taxon>
        <taxon>Paraglomus</taxon>
    </lineage>
</organism>